<proteinExistence type="predicted"/>
<evidence type="ECO:0000313" key="4">
    <source>
        <dbReference type="Proteomes" id="UP000619078"/>
    </source>
</evidence>
<keyword evidence="4" id="KW-1185">Reference proteome</keyword>
<sequence>MKTLKHFRLPFLISAFFLLASAKVADDKGTERIQNSTAVLKEFTKMTDEIPHQLLEEYQGIVIIPKMINGGFVIGGKRGQGVAMVKLPDGKWSDPVFITLTGGSFGLQIGVQSVDLVLVFKHKGVLTKVKNGEFTIGGDISAAAGPVGRSSTASTDQNLEAEIYSYSRSKGLFAGISVNGSNLAINKTSNTAFYGNGVTSAQIFESSKNTSAAVVELKKTLSEL</sequence>
<dbReference type="EMBL" id="JACWMX010000006">
    <property type="protein sequence ID" value="MBD1394407.1"/>
    <property type="molecule type" value="Genomic_DNA"/>
</dbReference>
<organism evidence="3 4">
    <name type="scientific">Mucilaginibacter glaciei</name>
    <dbReference type="NCBI Taxonomy" id="2772109"/>
    <lineage>
        <taxon>Bacteria</taxon>
        <taxon>Pseudomonadati</taxon>
        <taxon>Bacteroidota</taxon>
        <taxon>Sphingobacteriia</taxon>
        <taxon>Sphingobacteriales</taxon>
        <taxon>Sphingobacteriaceae</taxon>
        <taxon>Mucilaginibacter</taxon>
    </lineage>
</organism>
<name>A0A926S2Z9_9SPHI</name>
<evidence type="ECO:0000256" key="1">
    <source>
        <dbReference type="SAM" id="SignalP"/>
    </source>
</evidence>
<dbReference type="GO" id="GO:0035091">
    <property type="term" value="F:phosphatidylinositol binding"/>
    <property type="evidence" value="ECO:0007669"/>
    <property type="project" value="TreeGrafter"/>
</dbReference>
<feature type="domain" description="Ysc84 actin-binding" evidence="2">
    <location>
        <begin position="101"/>
        <end position="223"/>
    </location>
</feature>
<dbReference type="CDD" id="cd11524">
    <property type="entry name" value="SYLF"/>
    <property type="match status" value="1"/>
</dbReference>
<reference evidence="3" key="1">
    <citation type="submission" date="2020-09" db="EMBL/GenBank/DDBJ databases">
        <title>Novel species of Mucilaginibacter isolated from a glacier on the Tibetan Plateau.</title>
        <authorList>
            <person name="Liu Q."/>
            <person name="Xin Y.-H."/>
        </authorList>
    </citation>
    <scope>NUCLEOTIDE SEQUENCE</scope>
    <source>
        <strain evidence="3">ZB1P21</strain>
    </source>
</reference>
<comment type="caution">
    <text evidence="3">The sequence shown here is derived from an EMBL/GenBank/DDBJ whole genome shotgun (WGS) entry which is preliminary data.</text>
</comment>
<accession>A0A926S2Z9</accession>
<dbReference type="InterPro" id="IPR007461">
    <property type="entry name" value="Ysc84_actin-binding"/>
</dbReference>
<feature type="signal peptide" evidence="1">
    <location>
        <begin position="1"/>
        <end position="22"/>
    </location>
</feature>
<dbReference type="Proteomes" id="UP000619078">
    <property type="component" value="Unassembled WGS sequence"/>
</dbReference>
<protein>
    <submittedName>
        <fullName evidence="3">Lipid-binding SYLF domain-containing protein</fullName>
    </submittedName>
</protein>
<dbReference type="AlphaFoldDB" id="A0A926S2Z9"/>
<dbReference type="Pfam" id="PF04366">
    <property type="entry name" value="Ysc84"/>
    <property type="match status" value="1"/>
</dbReference>
<feature type="chain" id="PRO_5036794843" evidence="1">
    <location>
        <begin position="23"/>
        <end position="224"/>
    </location>
</feature>
<dbReference type="InterPro" id="IPR051702">
    <property type="entry name" value="SH3_domain_YSC84-like"/>
</dbReference>
<keyword evidence="1" id="KW-0732">Signal</keyword>
<evidence type="ECO:0000313" key="3">
    <source>
        <dbReference type="EMBL" id="MBD1394407.1"/>
    </source>
</evidence>
<evidence type="ECO:0000259" key="2">
    <source>
        <dbReference type="Pfam" id="PF04366"/>
    </source>
</evidence>
<dbReference type="RefSeq" id="WP_191164154.1">
    <property type="nucleotide sequence ID" value="NZ_JACWMX010000006.1"/>
</dbReference>
<dbReference type="PANTHER" id="PTHR15629">
    <property type="entry name" value="SH3YL1 PROTEIN"/>
    <property type="match status" value="1"/>
</dbReference>
<gene>
    <name evidence="3" type="ORF">IDJ76_14960</name>
</gene>
<dbReference type="PANTHER" id="PTHR15629:SF2">
    <property type="entry name" value="SH3 DOMAIN-CONTAINING YSC84-LIKE PROTEIN 1"/>
    <property type="match status" value="1"/>
</dbReference>